<dbReference type="EMBL" id="JAADYS010000024">
    <property type="protein sequence ID" value="KAF4472911.1"/>
    <property type="molecule type" value="Genomic_DNA"/>
</dbReference>
<organism evidence="2 3">
    <name type="scientific">Fusarium albosuccineum</name>
    <dbReference type="NCBI Taxonomy" id="1237068"/>
    <lineage>
        <taxon>Eukaryota</taxon>
        <taxon>Fungi</taxon>
        <taxon>Dikarya</taxon>
        <taxon>Ascomycota</taxon>
        <taxon>Pezizomycotina</taxon>
        <taxon>Sordariomycetes</taxon>
        <taxon>Hypocreomycetidae</taxon>
        <taxon>Hypocreales</taxon>
        <taxon>Nectriaceae</taxon>
        <taxon>Fusarium</taxon>
        <taxon>Fusarium decemcellulare species complex</taxon>
    </lineage>
</organism>
<reference evidence="2 3" key="1">
    <citation type="submission" date="2020-01" db="EMBL/GenBank/DDBJ databases">
        <title>Identification and distribution of gene clusters putatively required for synthesis of sphingolipid metabolism inhibitors in phylogenetically diverse species of the filamentous fungus Fusarium.</title>
        <authorList>
            <person name="Kim H.-S."/>
            <person name="Busman M."/>
            <person name="Brown D.W."/>
            <person name="Divon H."/>
            <person name="Uhlig S."/>
            <person name="Proctor R.H."/>
        </authorList>
    </citation>
    <scope>NUCLEOTIDE SEQUENCE [LARGE SCALE GENOMIC DNA]</scope>
    <source>
        <strain evidence="2 3">NRRL 20459</strain>
    </source>
</reference>
<evidence type="ECO:0000313" key="3">
    <source>
        <dbReference type="Proteomes" id="UP000554235"/>
    </source>
</evidence>
<gene>
    <name evidence="2" type="ORF">FALBO_200</name>
</gene>
<dbReference type="AlphaFoldDB" id="A0A8H4PIG4"/>
<name>A0A8H4PIG4_9HYPO</name>
<dbReference type="Proteomes" id="UP000554235">
    <property type="component" value="Unassembled WGS sequence"/>
</dbReference>
<proteinExistence type="predicted"/>
<comment type="caution">
    <text evidence="2">The sequence shown here is derived from an EMBL/GenBank/DDBJ whole genome shotgun (WGS) entry which is preliminary data.</text>
</comment>
<evidence type="ECO:0000256" key="1">
    <source>
        <dbReference type="SAM" id="MobiDB-lite"/>
    </source>
</evidence>
<sequence length="106" mass="11703">MATRKIRIRVHQVPRYHAAEFPKRYSHLSTENHLKRVCLPKPNFTLEDSLPPLGRGLACPSRESTETFELPKLDGSVLSDTTPGVSPDDGDLLAGVPTLGVGRQEE</sequence>
<accession>A0A8H4PIG4</accession>
<protein>
    <submittedName>
        <fullName evidence="2">Uncharacterized protein</fullName>
    </submittedName>
</protein>
<evidence type="ECO:0000313" key="2">
    <source>
        <dbReference type="EMBL" id="KAF4472911.1"/>
    </source>
</evidence>
<feature type="region of interest" description="Disordered" evidence="1">
    <location>
        <begin position="74"/>
        <end position="106"/>
    </location>
</feature>
<keyword evidence="3" id="KW-1185">Reference proteome</keyword>